<protein>
    <submittedName>
        <fullName evidence="1">Uncharacterized protein</fullName>
    </submittedName>
</protein>
<reference evidence="1 2" key="1">
    <citation type="journal article" date="2023" name="Sci. Data">
        <title>Genome assembly of the Korean intertidal mud-creeper Batillaria attramentaria.</title>
        <authorList>
            <person name="Patra A.K."/>
            <person name="Ho P.T."/>
            <person name="Jun S."/>
            <person name="Lee S.J."/>
            <person name="Kim Y."/>
            <person name="Won Y.J."/>
        </authorList>
    </citation>
    <scope>NUCLEOTIDE SEQUENCE [LARGE SCALE GENOMIC DNA]</scope>
    <source>
        <strain evidence="1">Wonlab-2016</strain>
    </source>
</reference>
<evidence type="ECO:0000313" key="2">
    <source>
        <dbReference type="Proteomes" id="UP001519460"/>
    </source>
</evidence>
<proteinExistence type="predicted"/>
<evidence type="ECO:0000313" key="1">
    <source>
        <dbReference type="EMBL" id="KAK7482820.1"/>
    </source>
</evidence>
<keyword evidence="2" id="KW-1185">Reference proteome</keyword>
<accession>A0ABD0K7H1</accession>
<comment type="caution">
    <text evidence="1">The sequence shown here is derived from an EMBL/GenBank/DDBJ whole genome shotgun (WGS) entry which is preliminary data.</text>
</comment>
<dbReference type="EMBL" id="JACVVK020000238">
    <property type="protein sequence ID" value="KAK7482820.1"/>
    <property type="molecule type" value="Genomic_DNA"/>
</dbReference>
<dbReference type="Proteomes" id="UP001519460">
    <property type="component" value="Unassembled WGS sequence"/>
</dbReference>
<gene>
    <name evidence="1" type="ORF">BaRGS_00025986</name>
</gene>
<sequence length="215" mass="23844">MNTKKALYRREAFVHMSPATDNRRFHLVAETSDSEVPMDRHWKLHVPGSLHSSGFTQNENLECFRQRVAATWGGRDLDGGRTDIGMGIVKDLGLERGDMQQVVGFLEVSKRVVVSSCWNTGWQEDLDRENGEGGGSGMQQVVGLVEMSKRVVVSSCCNLGWQGHCSRERGNMQQVEELPEVKLEAGGCSCRHMPDVGMASTWVHGEKGEHATSQN</sequence>
<name>A0ABD0K7H1_9CAEN</name>
<organism evidence="1 2">
    <name type="scientific">Batillaria attramentaria</name>
    <dbReference type="NCBI Taxonomy" id="370345"/>
    <lineage>
        <taxon>Eukaryota</taxon>
        <taxon>Metazoa</taxon>
        <taxon>Spiralia</taxon>
        <taxon>Lophotrochozoa</taxon>
        <taxon>Mollusca</taxon>
        <taxon>Gastropoda</taxon>
        <taxon>Caenogastropoda</taxon>
        <taxon>Sorbeoconcha</taxon>
        <taxon>Cerithioidea</taxon>
        <taxon>Batillariidae</taxon>
        <taxon>Batillaria</taxon>
    </lineage>
</organism>
<dbReference type="AlphaFoldDB" id="A0ABD0K7H1"/>